<dbReference type="NCBIfam" id="TIGR03026">
    <property type="entry name" value="NDP-sugDHase"/>
    <property type="match status" value="1"/>
</dbReference>
<keyword evidence="2" id="KW-0560">Oxidoreductase</keyword>
<evidence type="ECO:0000256" key="2">
    <source>
        <dbReference type="ARBA" id="ARBA00023002"/>
    </source>
</evidence>
<evidence type="ECO:0000256" key="3">
    <source>
        <dbReference type="ARBA" id="ARBA00023027"/>
    </source>
</evidence>
<organism evidence="5 6">
    <name type="scientific">Xanthomonas axonopodis pv. vasculorum</name>
    <dbReference type="NCBI Taxonomy" id="325777"/>
    <lineage>
        <taxon>Bacteria</taxon>
        <taxon>Pseudomonadati</taxon>
        <taxon>Pseudomonadota</taxon>
        <taxon>Gammaproteobacteria</taxon>
        <taxon>Lysobacterales</taxon>
        <taxon>Lysobacteraceae</taxon>
        <taxon>Xanthomonas</taxon>
    </lineage>
</organism>
<dbReference type="Pfam" id="PF03721">
    <property type="entry name" value="UDPG_MGDP_dh_N"/>
    <property type="match status" value="1"/>
</dbReference>
<dbReference type="InterPro" id="IPR036220">
    <property type="entry name" value="UDP-Glc/GDP-Man_DH_C_sf"/>
</dbReference>
<sequence>MSGTTLLAPSQGCIAVIGLGYVGLPLAVAFGEQRDTLGFDIDAQRVAQLRDGHDATLELYDAELAAATQLRYSANAADLAECRIFIVTVPTPIDSFEQPDLEPLRSATALIAAALKPGDLVIYESTVYPGTTEEVCVPLLEAGSGWRFNHDFFCGYSPERVNPGDRQRRLRDIRKITSGSTADAADAVDALYTSIITAGTWRAPSMRVAEAAKVVENIQRDVNIALVNELALIFDKLGIDTLDVLEAAGTKWNFLPFRPGLVGGHCIGVDPYYLMHKSESVGYHPDLIHTARQVNNRVGRHVAERVCGMLAMRGVALAQARVLVLGATFKENCPDLRNSRALELVQLLQAAGVQVDACDPWADPAEALQHGGVHLCETPEDGAYDAVVLAVAHAQYRDYDVARIAALGKPGAVVYDVKSVWPRAAVSDRL</sequence>
<dbReference type="Pfam" id="PF03720">
    <property type="entry name" value="UDPG_MGDP_dh_C"/>
    <property type="match status" value="1"/>
</dbReference>
<dbReference type="SUPFAM" id="SSF51735">
    <property type="entry name" value="NAD(P)-binding Rossmann-fold domains"/>
    <property type="match status" value="1"/>
</dbReference>
<dbReference type="SUPFAM" id="SSF52413">
    <property type="entry name" value="UDP-glucose/GDP-mannose dehydrogenase C-terminal domain"/>
    <property type="match status" value="1"/>
</dbReference>
<dbReference type="GeneID" id="58003078"/>
<dbReference type="Gene3D" id="3.40.50.720">
    <property type="entry name" value="NAD(P)-binding Rossmann-like Domain"/>
    <property type="match status" value="2"/>
</dbReference>
<dbReference type="GO" id="GO:0016616">
    <property type="term" value="F:oxidoreductase activity, acting on the CH-OH group of donors, NAD or NADP as acceptor"/>
    <property type="evidence" value="ECO:0007669"/>
    <property type="project" value="InterPro"/>
</dbReference>
<keyword evidence="3" id="KW-0520">NAD</keyword>
<evidence type="ECO:0000313" key="6">
    <source>
        <dbReference type="Proteomes" id="UP000028012"/>
    </source>
</evidence>
<comment type="similarity">
    <text evidence="1 4">Belongs to the UDP-glucose/GDP-mannose dehydrogenase family.</text>
</comment>
<dbReference type="STRING" id="325777.GW15_0219890"/>
<dbReference type="eggNOG" id="COG0677">
    <property type="taxonomic scope" value="Bacteria"/>
</dbReference>
<dbReference type="InterPro" id="IPR014027">
    <property type="entry name" value="UDP-Glc/GDP-Man_DH_C"/>
</dbReference>
<dbReference type="InterPro" id="IPR014026">
    <property type="entry name" value="UDP-Glc/GDP-Man_DH_dimer"/>
</dbReference>
<dbReference type="SUPFAM" id="SSF48179">
    <property type="entry name" value="6-phosphogluconate dehydrogenase C-terminal domain-like"/>
    <property type="match status" value="1"/>
</dbReference>
<dbReference type="SMART" id="SM00984">
    <property type="entry name" value="UDPG_MGDP_dh_C"/>
    <property type="match status" value="1"/>
</dbReference>
<evidence type="ECO:0000256" key="4">
    <source>
        <dbReference type="PIRNR" id="PIRNR000124"/>
    </source>
</evidence>
<dbReference type="PIRSF" id="PIRSF000124">
    <property type="entry name" value="UDPglc_GDPman_dh"/>
    <property type="match status" value="1"/>
</dbReference>
<dbReference type="InterPro" id="IPR001732">
    <property type="entry name" value="UDP-Glc/GDP-Man_DH_N"/>
</dbReference>
<dbReference type="PIRSF" id="PIRSF500136">
    <property type="entry name" value="UDP_ManNAc_DH"/>
    <property type="match status" value="1"/>
</dbReference>
<proteinExistence type="inferred from homology"/>
<comment type="caution">
    <text evidence="5">The sequence shown here is derived from an EMBL/GenBank/DDBJ whole genome shotgun (WGS) entry which is preliminary data.</text>
</comment>
<accession>A0A098PY17</accession>
<dbReference type="GO" id="GO:0051287">
    <property type="term" value="F:NAD binding"/>
    <property type="evidence" value="ECO:0007669"/>
    <property type="project" value="InterPro"/>
</dbReference>
<dbReference type="Pfam" id="PF00984">
    <property type="entry name" value="UDPG_MGDP_dh"/>
    <property type="match status" value="1"/>
</dbReference>
<gene>
    <name evidence="5" type="ORF">GW15_0219890</name>
</gene>
<dbReference type="RefSeq" id="WP_042824289.1">
    <property type="nucleotide sequence ID" value="NZ_CP053649.1"/>
</dbReference>
<dbReference type="InterPro" id="IPR017476">
    <property type="entry name" value="UDP-Glc/GDP-Man"/>
</dbReference>
<evidence type="ECO:0000256" key="1">
    <source>
        <dbReference type="ARBA" id="ARBA00006601"/>
    </source>
</evidence>
<dbReference type="PANTHER" id="PTHR43491">
    <property type="entry name" value="UDP-N-ACETYL-D-MANNOSAMINE DEHYDROGENASE"/>
    <property type="match status" value="1"/>
</dbReference>
<name>A0A098PY17_9XANT</name>
<dbReference type="GO" id="GO:0016628">
    <property type="term" value="F:oxidoreductase activity, acting on the CH-CH group of donors, NAD or NADP as acceptor"/>
    <property type="evidence" value="ECO:0007669"/>
    <property type="project" value="InterPro"/>
</dbReference>
<dbReference type="HOGENOM" id="CLU_023810_3_1_6"/>
<protein>
    <submittedName>
        <fullName evidence="5">UDP-N-acetyl-D-galactosamine dehydrogenase</fullName>
    </submittedName>
</protein>
<dbReference type="GO" id="GO:0000271">
    <property type="term" value="P:polysaccharide biosynthetic process"/>
    <property type="evidence" value="ECO:0007669"/>
    <property type="project" value="InterPro"/>
</dbReference>
<dbReference type="Proteomes" id="UP000028012">
    <property type="component" value="Unassembled WGS sequence"/>
</dbReference>
<reference evidence="5 6" key="1">
    <citation type="submission" date="2014-09" db="EMBL/GenBank/DDBJ databases">
        <title>A draft genome sequence for Xanthomonas axonopodis pv. vasculorum NCPPB 900.</title>
        <authorList>
            <person name="Harrison J."/>
            <person name="Studholme D.J."/>
        </authorList>
    </citation>
    <scope>NUCLEOTIDE SEQUENCE [LARGE SCALE GENOMIC DNA]</scope>
    <source>
        <strain evidence="5 6">NCPPB 900</strain>
    </source>
</reference>
<dbReference type="EMBL" id="JPHD02000123">
    <property type="protein sequence ID" value="KGE50597.1"/>
    <property type="molecule type" value="Genomic_DNA"/>
</dbReference>
<dbReference type="InterPro" id="IPR036291">
    <property type="entry name" value="NAD(P)-bd_dom_sf"/>
</dbReference>
<dbReference type="InterPro" id="IPR008927">
    <property type="entry name" value="6-PGluconate_DH-like_C_sf"/>
</dbReference>
<dbReference type="PANTHER" id="PTHR43491:SF2">
    <property type="entry name" value="UDP-N-ACETYL-D-MANNOSAMINE DEHYDROGENASE"/>
    <property type="match status" value="1"/>
</dbReference>
<dbReference type="AlphaFoldDB" id="A0A098PY17"/>
<evidence type="ECO:0000313" key="5">
    <source>
        <dbReference type="EMBL" id="KGE50597.1"/>
    </source>
</evidence>
<dbReference type="InterPro" id="IPR028359">
    <property type="entry name" value="UDP_ManNAc/GlcNAc_DH"/>
</dbReference>